<dbReference type="EMBL" id="JARKIB010000205">
    <property type="protein sequence ID" value="KAJ7724116.1"/>
    <property type="molecule type" value="Genomic_DNA"/>
</dbReference>
<comment type="caution">
    <text evidence="2">The sequence shown here is derived from an EMBL/GenBank/DDBJ whole genome shotgun (WGS) entry which is preliminary data.</text>
</comment>
<feature type="region of interest" description="Disordered" evidence="1">
    <location>
        <begin position="135"/>
        <end position="158"/>
    </location>
</feature>
<evidence type="ECO:0000313" key="3">
    <source>
        <dbReference type="Proteomes" id="UP001215598"/>
    </source>
</evidence>
<name>A0AAD7MMQ1_9AGAR</name>
<organism evidence="2 3">
    <name type="scientific">Mycena metata</name>
    <dbReference type="NCBI Taxonomy" id="1033252"/>
    <lineage>
        <taxon>Eukaryota</taxon>
        <taxon>Fungi</taxon>
        <taxon>Dikarya</taxon>
        <taxon>Basidiomycota</taxon>
        <taxon>Agaricomycotina</taxon>
        <taxon>Agaricomycetes</taxon>
        <taxon>Agaricomycetidae</taxon>
        <taxon>Agaricales</taxon>
        <taxon>Marasmiineae</taxon>
        <taxon>Mycenaceae</taxon>
        <taxon>Mycena</taxon>
    </lineage>
</organism>
<dbReference type="AlphaFoldDB" id="A0AAD7MMQ1"/>
<evidence type="ECO:0000313" key="2">
    <source>
        <dbReference type="EMBL" id="KAJ7724116.1"/>
    </source>
</evidence>
<evidence type="ECO:0000256" key="1">
    <source>
        <dbReference type="SAM" id="MobiDB-lite"/>
    </source>
</evidence>
<sequence length="196" mass="20857">MEGAYTCTPFPSAYSLLSLPRCAACAENLQRKLGPTENIMDAPSPAPSSSLPIVPFLTPCTPTSRAGASAVEFTRIPVPARAPLSPHLVGVLRRALRIPPTAHIAHSCPSPSSPPSLAVPSSHLVPLRCHPRSSSLPPSCTAPHNAPTCAESSAPAPTPDRVHPALYWVPLARTRARVRREFRARADVNALLPRVR</sequence>
<protein>
    <submittedName>
        <fullName evidence="2">Uncharacterized protein</fullName>
    </submittedName>
</protein>
<dbReference type="Proteomes" id="UP001215598">
    <property type="component" value="Unassembled WGS sequence"/>
</dbReference>
<keyword evidence="3" id="KW-1185">Reference proteome</keyword>
<reference evidence="2" key="1">
    <citation type="submission" date="2023-03" db="EMBL/GenBank/DDBJ databases">
        <title>Massive genome expansion in bonnet fungi (Mycena s.s.) driven by repeated elements and novel gene families across ecological guilds.</title>
        <authorList>
            <consortium name="Lawrence Berkeley National Laboratory"/>
            <person name="Harder C.B."/>
            <person name="Miyauchi S."/>
            <person name="Viragh M."/>
            <person name="Kuo A."/>
            <person name="Thoen E."/>
            <person name="Andreopoulos B."/>
            <person name="Lu D."/>
            <person name="Skrede I."/>
            <person name="Drula E."/>
            <person name="Henrissat B."/>
            <person name="Morin E."/>
            <person name="Kohler A."/>
            <person name="Barry K."/>
            <person name="LaButti K."/>
            <person name="Morin E."/>
            <person name="Salamov A."/>
            <person name="Lipzen A."/>
            <person name="Mereny Z."/>
            <person name="Hegedus B."/>
            <person name="Baldrian P."/>
            <person name="Stursova M."/>
            <person name="Weitz H."/>
            <person name="Taylor A."/>
            <person name="Grigoriev I.V."/>
            <person name="Nagy L.G."/>
            <person name="Martin F."/>
            <person name="Kauserud H."/>
        </authorList>
    </citation>
    <scope>NUCLEOTIDE SEQUENCE</scope>
    <source>
        <strain evidence="2">CBHHK182m</strain>
    </source>
</reference>
<gene>
    <name evidence="2" type="ORF">B0H16DRAFT_328584</name>
</gene>
<proteinExistence type="predicted"/>
<accession>A0AAD7MMQ1</accession>